<comment type="caution">
    <text evidence="2">The sequence shown here is derived from an EMBL/GenBank/DDBJ whole genome shotgun (WGS) entry which is preliminary data.</text>
</comment>
<organism evidence="2 3">
    <name type="scientific">Petrachloros mirabilis ULC683</name>
    <dbReference type="NCBI Taxonomy" id="2781853"/>
    <lineage>
        <taxon>Bacteria</taxon>
        <taxon>Bacillati</taxon>
        <taxon>Cyanobacteriota</taxon>
        <taxon>Cyanophyceae</taxon>
        <taxon>Synechococcales</taxon>
        <taxon>Petrachlorosaceae</taxon>
        <taxon>Petrachloros</taxon>
        <taxon>Petrachloros mirabilis</taxon>
    </lineage>
</organism>
<reference evidence="2" key="1">
    <citation type="submission" date="2019-12" db="EMBL/GenBank/DDBJ databases">
        <title>High-Quality draft genome sequences of three cyanobacteria isolated from the limestone walls of the Old Cathedral of Coimbra.</title>
        <authorList>
            <person name="Tiago I."/>
            <person name="Soares F."/>
            <person name="Portugal A."/>
        </authorList>
    </citation>
    <scope>NUCLEOTIDE SEQUENCE [LARGE SCALE GENOMIC DNA]</scope>
    <source>
        <strain evidence="2">C</strain>
    </source>
</reference>
<gene>
    <name evidence="2" type="ORF">GS597_03435</name>
</gene>
<evidence type="ECO:0000259" key="1">
    <source>
        <dbReference type="PROSITE" id="PS50933"/>
    </source>
</evidence>
<evidence type="ECO:0000313" key="3">
    <source>
        <dbReference type="Proteomes" id="UP000607397"/>
    </source>
</evidence>
<dbReference type="RefSeq" id="WP_161824042.1">
    <property type="nucleotide sequence ID" value="NZ_WVIC01000004.1"/>
</dbReference>
<sequence length="208" mass="22060">MNKVRRSLLNIFLGTVTCLLLIGSANVPLMHHAVARVDPTPAAQGLSSAALVANLNKAESTLMAQGTARPGLTRYVAVLTRSQVVPTMPSTSAFGAAGAALVGNRLVVRGDFSNLAGALRDYATDPLDPPNPNITSAVHIHQGAPDVNGPFKYALTVTPDSTERAGRFSGEYNLTPEQLQALSNGELYVDIHTTRNRGGELRGIFRPY</sequence>
<keyword evidence="3" id="KW-1185">Reference proteome</keyword>
<dbReference type="Pfam" id="PF07452">
    <property type="entry name" value="CHRD"/>
    <property type="match status" value="1"/>
</dbReference>
<feature type="domain" description="CHRD" evidence="1">
    <location>
        <begin position="71"/>
        <end position="208"/>
    </location>
</feature>
<protein>
    <submittedName>
        <fullName evidence="2">CHRD domain-containing protein</fullName>
    </submittedName>
</protein>
<evidence type="ECO:0000313" key="2">
    <source>
        <dbReference type="EMBL" id="NCJ05576.1"/>
    </source>
</evidence>
<accession>A0A8K1ZWZ3</accession>
<proteinExistence type="predicted"/>
<dbReference type="Proteomes" id="UP000607397">
    <property type="component" value="Unassembled WGS sequence"/>
</dbReference>
<dbReference type="PROSITE" id="PS50933">
    <property type="entry name" value="CHRD"/>
    <property type="match status" value="1"/>
</dbReference>
<dbReference type="SMART" id="SM00754">
    <property type="entry name" value="CHRD"/>
    <property type="match status" value="1"/>
</dbReference>
<name>A0A8K1ZWZ3_9CYAN</name>
<dbReference type="InterPro" id="IPR010895">
    <property type="entry name" value="CHRD"/>
</dbReference>
<dbReference type="EMBL" id="WVIC01000004">
    <property type="protein sequence ID" value="NCJ05576.1"/>
    <property type="molecule type" value="Genomic_DNA"/>
</dbReference>
<dbReference type="AlphaFoldDB" id="A0A8K1ZWZ3"/>